<proteinExistence type="predicted"/>
<protein>
    <submittedName>
        <fullName evidence="2">Uncharacterized protein</fullName>
    </submittedName>
</protein>
<dbReference type="EMBL" id="UYWX01007441">
    <property type="protein sequence ID" value="VDM26944.1"/>
    <property type="molecule type" value="Genomic_DNA"/>
</dbReference>
<keyword evidence="1" id="KW-0812">Transmembrane</keyword>
<sequence length="84" mass="9776">MVTSMKLLRHGFSGATRMFLNFFFAEVLFTCDFPGLSETFPVDYFFVSIFLTKASLSSFYVHLLAYALSDAYHFTVLWEDMMQE</sequence>
<accession>A0A3P7FDL2</accession>
<feature type="transmembrane region" description="Helical" evidence="1">
    <location>
        <begin position="44"/>
        <end position="68"/>
    </location>
</feature>
<keyword evidence="1" id="KW-1133">Transmembrane helix</keyword>
<reference evidence="2 3" key="1">
    <citation type="submission" date="2018-11" db="EMBL/GenBank/DDBJ databases">
        <authorList>
            <consortium name="Pathogen Informatics"/>
        </authorList>
    </citation>
    <scope>NUCLEOTIDE SEQUENCE [LARGE SCALE GENOMIC DNA]</scope>
</reference>
<feature type="transmembrane region" description="Helical" evidence="1">
    <location>
        <begin position="7"/>
        <end position="24"/>
    </location>
</feature>
<evidence type="ECO:0000313" key="3">
    <source>
        <dbReference type="Proteomes" id="UP000274429"/>
    </source>
</evidence>
<dbReference type="Proteomes" id="UP000274429">
    <property type="component" value="Unassembled WGS sequence"/>
</dbReference>
<evidence type="ECO:0000313" key="2">
    <source>
        <dbReference type="EMBL" id="VDM26944.1"/>
    </source>
</evidence>
<evidence type="ECO:0000256" key="1">
    <source>
        <dbReference type="SAM" id="Phobius"/>
    </source>
</evidence>
<keyword evidence="3" id="KW-1185">Reference proteome</keyword>
<dbReference type="AlphaFoldDB" id="A0A3P7FDL2"/>
<keyword evidence="1" id="KW-0472">Membrane</keyword>
<gene>
    <name evidence="2" type="ORF">TTAC_LOCUS5421</name>
</gene>
<organism evidence="2 3">
    <name type="scientific">Hydatigena taeniaeformis</name>
    <name type="common">Feline tapeworm</name>
    <name type="synonym">Taenia taeniaeformis</name>
    <dbReference type="NCBI Taxonomy" id="6205"/>
    <lineage>
        <taxon>Eukaryota</taxon>
        <taxon>Metazoa</taxon>
        <taxon>Spiralia</taxon>
        <taxon>Lophotrochozoa</taxon>
        <taxon>Platyhelminthes</taxon>
        <taxon>Cestoda</taxon>
        <taxon>Eucestoda</taxon>
        <taxon>Cyclophyllidea</taxon>
        <taxon>Taeniidae</taxon>
        <taxon>Hydatigera</taxon>
    </lineage>
</organism>
<name>A0A3P7FDL2_HYDTA</name>